<accession>A0A0R3SUL7</accession>
<feature type="transmembrane region" description="Helical" evidence="11">
    <location>
        <begin position="6"/>
        <end position="24"/>
    </location>
</feature>
<evidence type="ECO:0000259" key="12">
    <source>
        <dbReference type="Pfam" id="PF02163"/>
    </source>
</evidence>
<feature type="transmembrane region" description="Helical" evidence="11">
    <location>
        <begin position="155"/>
        <end position="173"/>
    </location>
</feature>
<evidence type="ECO:0000256" key="9">
    <source>
        <dbReference type="ARBA" id="ARBA00032658"/>
    </source>
</evidence>
<keyword evidence="7 11" id="KW-1133">Transmembrane helix</keyword>
<evidence type="ECO:0000256" key="4">
    <source>
        <dbReference type="ARBA" id="ARBA00012347"/>
    </source>
</evidence>
<dbReference type="EC" id="3.4.24.85" evidence="4"/>
<dbReference type="GO" id="GO:0016020">
    <property type="term" value="C:membrane"/>
    <property type="evidence" value="ECO:0007669"/>
    <property type="project" value="InterPro"/>
</dbReference>
<dbReference type="SUPFAM" id="SSF50156">
    <property type="entry name" value="PDZ domain-like"/>
    <property type="match status" value="1"/>
</dbReference>
<feature type="transmembrane region" description="Helical" evidence="11">
    <location>
        <begin position="126"/>
        <end position="143"/>
    </location>
</feature>
<dbReference type="PANTHER" id="PTHR13325">
    <property type="entry name" value="PROTEASE M50 MEMBRANE-BOUND TRANSCRIPTION FACTOR SITE 2 PROTEASE"/>
    <property type="match status" value="1"/>
</dbReference>
<feature type="domain" description="Peptidase M50" evidence="12">
    <location>
        <begin position="129"/>
        <end position="252"/>
    </location>
</feature>
<name>A0A0R3SUL7_HYMDI</name>
<dbReference type="InterPro" id="IPR036034">
    <property type="entry name" value="PDZ_sf"/>
</dbReference>
<comment type="function">
    <text evidence="10">Zinc metalloprotease that mediates intramembrane proteolysis of proteins such as ATF6, ATF6B, SREBF1/SREBP1 and SREBF2/SREBP2. Catalyzes the second step in the proteolytic activation of the sterol regulatory element-binding proteins (SREBPs) SREBF1/SREBP1 and SREBF2/SREBP2: cleaves SREBPs within the first transmembrane segment, thereby releasing the N-terminal segment with a portion of the transmembrane segment attached. Mature N-terminal SREBP fragments shuttle to the nucleus and activate gene transcription. Also mediates the second step in the proteolytic activation of the cyclic AMP-dependent transcription factor ATF-6 (ATF6 and ATF6B). Involved in intramembrane proteolysis during bone formation. In astrocytes and osteoblasts, upon DNA damage and ER stress, mediates the second step of the regulated intramembrane proteolytic activation of the transcription factor CREB3L1, leading to the inhibition of cell-cycle progression.</text>
</comment>
<organism evidence="15">
    <name type="scientific">Hymenolepis diminuta</name>
    <name type="common">Rat tapeworm</name>
    <dbReference type="NCBI Taxonomy" id="6216"/>
    <lineage>
        <taxon>Eukaryota</taxon>
        <taxon>Metazoa</taxon>
        <taxon>Spiralia</taxon>
        <taxon>Lophotrochozoa</taxon>
        <taxon>Platyhelminthes</taxon>
        <taxon>Cestoda</taxon>
        <taxon>Eucestoda</taxon>
        <taxon>Cyclophyllidea</taxon>
        <taxon>Hymenolepididae</taxon>
        <taxon>Hymenolepis</taxon>
    </lineage>
</organism>
<dbReference type="GO" id="GO:1905897">
    <property type="term" value="P:regulation of response to endoplasmic reticulum stress"/>
    <property type="evidence" value="ECO:0007669"/>
    <property type="project" value="TreeGrafter"/>
</dbReference>
<evidence type="ECO:0000256" key="2">
    <source>
        <dbReference type="ARBA" id="ARBA00004127"/>
    </source>
</evidence>
<comment type="subcellular location">
    <subcellularLocation>
        <location evidence="2">Endomembrane system</location>
        <topology evidence="2">Multi-pass membrane protein</topology>
    </subcellularLocation>
</comment>
<proteinExistence type="inferred from homology"/>
<gene>
    <name evidence="13" type="ORF">HDID_LOCUS9200</name>
</gene>
<dbReference type="GO" id="GO:0004222">
    <property type="term" value="F:metalloendopeptidase activity"/>
    <property type="evidence" value="ECO:0007669"/>
    <property type="project" value="InterPro"/>
</dbReference>
<dbReference type="PANTHER" id="PTHR13325:SF3">
    <property type="entry name" value="MEMBRANE-BOUND TRANSCRIPTION FACTOR SITE-2 PROTEASE"/>
    <property type="match status" value="1"/>
</dbReference>
<evidence type="ECO:0000256" key="11">
    <source>
        <dbReference type="SAM" id="Phobius"/>
    </source>
</evidence>
<evidence type="ECO:0000256" key="7">
    <source>
        <dbReference type="ARBA" id="ARBA00022989"/>
    </source>
</evidence>
<comment type="similarity">
    <text evidence="3">Belongs to the peptidase M50A family.</text>
</comment>
<dbReference type="WBParaSite" id="HDID_0000920201-mRNA-1">
    <property type="protein sequence ID" value="HDID_0000920201-mRNA-1"/>
    <property type="gene ID" value="HDID_0000920201"/>
</dbReference>
<dbReference type="PRINTS" id="PR01000">
    <property type="entry name" value="SREBPS2PTASE"/>
</dbReference>
<sequence>MLSSVSVAYFVGFWAFAYFMDLGLSTHPYTRQKYIGLRDRAGFSINILQAKFFTQKLNPFFERICETNWFPWSLWFFAGTAFSAVFMLLSIVVLFFLAYNTILRKPIEKQVITPVMPGVNLPVNQLGFYLLTLLVCVVLHEAGHAMAALRERVRIHGFGFFLLGIYPGAYVDISDTDLNSLSPMRQLKIYSAGVWHNGVIVILSILCFYGLPWILSPAYVVNQGVGIIDLQQNSVFSGPRGLQLGDAITRVNTCPVTTPAEWYHCLQEASAKPTGYCVPSSFITQHLSLQAAPVVSGGDQPGVRHLSAVVPQAQQQPELKNQNTDLKQQQQFVNGSGADCCPPHLAPTHICFTHMASGINTKGDVLLPI</sequence>
<evidence type="ECO:0000313" key="13">
    <source>
        <dbReference type="EMBL" id="VDL61518.1"/>
    </source>
</evidence>
<feature type="transmembrane region" description="Helical" evidence="11">
    <location>
        <begin position="193"/>
        <end position="215"/>
    </location>
</feature>
<dbReference type="Pfam" id="PF02163">
    <property type="entry name" value="Peptidase_M50"/>
    <property type="match status" value="1"/>
</dbReference>
<keyword evidence="8 11" id="KW-0472">Membrane</keyword>
<evidence type="ECO:0000256" key="8">
    <source>
        <dbReference type="ARBA" id="ARBA00023136"/>
    </source>
</evidence>
<dbReference type="GO" id="GO:0005737">
    <property type="term" value="C:cytoplasm"/>
    <property type="evidence" value="ECO:0007669"/>
    <property type="project" value="TreeGrafter"/>
</dbReference>
<dbReference type="GO" id="GO:0012505">
    <property type="term" value="C:endomembrane system"/>
    <property type="evidence" value="ECO:0007669"/>
    <property type="project" value="UniProtKB-SubCell"/>
</dbReference>
<dbReference type="EMBL" id="UYSG01011233">
    <property type="protein sequence ID" value="VDL61518.1"/>
    <property type="molecule type" value="Genomic_DNA"/>
</dbReference>
<evidence type="ECO:0000256" key="3">
    <source>
        <dbReference type="ARBA" id="ARBA00009989"/>
    </source>
</evidence>
<comment type="catalytic activity">
    <reaction evidence="1">
        <text>Cleaves several transcription factors that are type-2 transmembrane proteins within membrane-spanning domains. Known substrates include sterol regulatory element-binding protein (SREBP) -1, SREBP-2 and forms of the transcriptional activator ATF6. SREBP-2 is cleaved at the site 477-DRSRILL-|-CVLTFLCLSFNPLTSLLQWGGA-505. The residues Asn-Pro, 11 residues distal to the site of cleavage in the membrane-spanning domain, are important for cleavage by S2P endopeptidase. Replacement of either of these residues does not prevent cleavage, but there is no cleavage if both of these residues are replaced.</text>
        <dbReference type="EC" id="3.4.24.85"/>
    </reaction>
</comment>
<protein>
    <recommendedName>
        <fullName evidence="5">Membrane-bound transcription factor site-2 protease</fullName>
        <ecNumber evidence="4">3.4.24.85</ecNumber>
    </recommendedName>
    <alternativeName>
        <fullName evidence="9">Endopeptidase S2P</fullName>
    </alternativeName>
</protein>
<reference evidence="13 14" key="2">
    <citation type="submission" date="2018-11" db="EMBL/GenBank/DDBJ databases">
        <authorList>
            <consortium name="Pathogen Informatics"/>
        </authorList>
    </citation>
    <scope>NUCLEOTIDE SEQUENCE [LARGE SCALE GENOMIC DNA]</scope>
</reference>
<dbReference type="OrthoDB" id="69989at2759"/>
<feature type="transmembrane region" description="Helical" evidence="11">
    <location>
        <begin position="72"/>
        <end position="99"/>
    </location>
</feature>
<dbReference type="Proteomes" id="UP000274504">
    <property type="component" value="Unassembled WGS sequence"/>
</dbReference>
<dbReference type="GO" id="GO:0031293">
    <property type="term" value="P:membrane protein intracellular domain proteolysis"/>
    <property type="evidence" value="ECO:0007669"/>
    <property type="project" value="TreeGrafter"/>
</dbReference>
<reference evidence="15" key="1">
    <citation type="submission" date="2017-02" db="UniProtKB">
        <authorList>
            <consortium name="WormBaseParasite"/>
        </authorList>
    </citation>
    <scope>IDENTIFICATION</scope>
</reference>
<evidence type="ECO:0000313" key="14">
    <source>
        <dbReference type="Proteomes" id="UP000274504"/>
    </source>
</evidence>
<dbReference type="AlphaFoldDB" id="A0A0R3SUL7"/>
<evidence type="ECO:0000256" key="5">
    <source>
        <dbReference type="ARBA" id="ARBA00014400"/>
    </source>
</evidence>
<dbReference type="InterPro" id="IPR001193">
    <property type="entry name" value="MBTPS2"/>
</dbReference>
<dbReference type="InterPro" id="IPR008915">
    <property type="entry name" value="Peptidase_M50"/>
</dbReference>
<dbReference type="STRING" id="6216.A0A0R3SUL7"/>
<evidence type="ECO:0000256" key="10">
    <source>
        <dbReference type="ARBA" id="ARBA00045828"/>
    </source>
</evidence>
<evidence type="ECO:0000313" key="15">
    <source>
        <dbReference type="WBParaSite" id="HDID_0000920201-mRNA-1"/>
    </source>
</evidence>
<keyword evidence="6 11" id="KW-0812">Transmembrane</keyword>
<evidence type="ECO:0000256" key="1">
    <source>
        <dbReference type="ARBA" id="ARBA00001350"/>
    </source>
</evidence>
<evidence type="ECO:0000256" key="6">
    <source>
        <dbReference type="ARBA" id="ARBA00022692"/>
    </source>
</evidence>